<keyword evidence="4" id="KW-0472">Membrane</keyword>
<dbReference type="Gene3D" id="3.30.2030.20">
    <property type="match status" value="1"/>
</dbReference>
<dbReference type="Proteomes" id="UP001331936">
    <property type="component" value="Unassembled WGS sequence"/>
</dbReference>
<evidence type="ECO:0000256" key="2">
    <source>
        <dbReference type="ARBA" id="ARBA00022475"/>
    </source>
</evidence>
<dbReference type="EMBL" id="JAUZMZ010000170">
    <property type="protein sequence ID" value="MEE2034665.1"/>
    <property type="molecule type" value="Genomic_DNA"/>
</dbReference>
<keyword evidence="2" id="KW-1003">Cell membrane</keyword>
<accession>A0ABU7JXC5</accession>
<keyword evidence="3 7" id="KW-0732">Signal</keyword>
<keyword evidence="5" id="KW-0564">Palmitate</keyword>
<feature type="chain" id="PRO_5046159198" evidence="7">
    <location>
        <begin position="25"/>
        <end position="163"/>
    </location>
</feature>
<evidence type="ECO:0000313" key="9">
    <source>
        <dbReference type="Proteomes" id="UP001331936"/>
    </source>
</evidence>
<evidence type="ECO:0000256" key="7">
    <source>
        <dbReference type="SAM" id="SignalP"/>
    </source>
</evidence>
<proteinExistence type="predicted"/>
<dbReference type="InterPro" id="IPR032018">
    <property type="entry name" value="LppA/LppB/LprP"/>
</dbReference>
<sequence length="163" mass="17044">MTTSTAVRAGAGVLVALAAAACMKAPVPLAVPEPVASTSAGAVEFYTRVQRDVLAALSAEFPELRFGQRYARTDASCRLDDGTTGTVVHLPIHGSDSPVPPDRLERAAELFEQTAARAGFHGRQLLPPDTGFAIRLFAADGSYVTFGSYVAATVGLSVGCYRD</sequence>
<keyword evidence="6 8" id="KW-0449">Lipoprotein</keyword>
<reference evidence="8 9" key="1">
    <citation type="submission" date="2023-08" db="EMBL/GenBank/DDBJ databases">
        <authorList>
            <person name="Girao M."/>
            <person name="Carvalho M.F."/>
        </authorList>
    </citation>
    <scope>NUCLEOTIDE SEQUENCE [LARGE SCALE GENOMIC DNA]</scope>
    <source>
        <strain evidence="8 9">CC-R104</strain>
    </source>
</reference>
<name>A0ABU7JXC5_9NOCA</name>
<dbReference type="Pfam" id="PF16708">
    <property type="entry name" value="LppA"/>
    <property type="match status" value="1"/>
</dbReference>
<gene>
    <name evidence="8" type="ORF">Q8814_21555</name>
</gene>
<feature type="signal peptide" evidence="7">
    <location>
        <begin position="1"/>
        <end position="24"/>
    </location>
</feature>
<protein>
    <submittedName>
        <fullName evidence="8">LppA family lipoprotein</fullName>
    </submittedName>
</protein>
<evidence type="ECO:0000256" key="6">
    <source>
        <dbReference type="ARBA" id="ARBA00023288"/>
    </source>
</evidence>
<comment type="caution">
    <text evidence="8">The sequence shown here is derived from an EMBL/GenBank/DDBJ whole genome shotgun (WGS) entry which is preliminary data.</text>
</comment>
<evidence type="ECO:0000256" key="3">
    <source>
        <dbReference type="ARBA" id="ARBA00022729"/>
    </source>
</evidence>
<evidence type="ECO:0000256" key="1">
    <source>
        <dbReference type="ARBA" id="ARBA00004193"/>
    </source>
</evidence>
<evidence type="ECO:0000256" key="4">
    <source>
        <dbReference type="ARBA" id="ARBA00023136"/>
    </source>
</evidence>
<comment type="subcellular location">
    <subcellularLocation>
        <location evidence="1">Cell membrane</location>
        <topology evidence="1">Lipid-anchor</topology>
    </subcellularLocation>
</comment>
<evidence type="ECO:0000256" key="5">
    <source>
        <dbReference type="ARBA" id="ARBA00023139"/>
    </source>
</evidence>
<keyword evidence="9" id="KW-1185">Reference proteome</keyword>
<organism evidence="8 9">
    <name type="scientific">Rhodococcus chondri</name>
    <dbReference type="NCBI Taxonomy" id="3065941"/>
    <lineage>
        <taxon>Bacteria</taxon>
        <taxon>Bacillati</taxon>
        <taxon>Actinomycetota</taxon>
        <taxon>Actinomycetes</taxon>
        <taxon>Mycobacteriales</taxon>
        <taxon>Nocardiaceae</taxon>
        <taxon>Rhodococcus</taxon>
    </lineage>
</organism>
<evidence type="ECO:0000313" key="8">
    <source>
        <dbReference type="EMBL" id="MEE2034665.1"/>
    </source>
</evidence>
<dbReference type="RefSeq" id="WP_330154028.1">
    <property type="nucleotide sequence ID" value="NZ_JAUZMZ010000170.1"/>
</dbReference>